<dbReference type="GeneID" id="106477389"/>
<dbReference type="Pfam" id="PF02880">
    <property type="entry name" value="PGM_PMM_III"/>
    <property type="match status" value="1"/>
</dbReference>
<dbReference type="InterPro" id="IPR016055">
    <property type="entry name" value="A-D-PHexomutase_a/b/a-I/II/III"/>
</dbReference>
<dbReference type="PANTHER" id="PTHR45745">
    <property type="entry name" value="PHOSPHOMANNOMUTASE 45A"/>
    <property type="match status" value="1"/>
</dbReference>
<feature type="domain" description="Alpha-D-phosphohexomutase alpha/beta/alpha" evidence="4">
    <location>
        <begin position="2"/>
        <end position="97"/>
    </location>
</feature>
<evidence type="ECO:0000313" key="5">
    <source>
        <dbReference type="Proteomes" id="UP000694941"/>
    </source>
</evidence>
<evidence type="ECO:0000259" key="4">
    <source>
        <dbReference type="Pfam" id="PF02880"/>
    </source>
</evidence>
<protein>
    <submittedName>
        <fullName evidence="6">Phosphoglucomutase-2-like</fullName>
    </submittedName>
</protein>
<keyword evidence="2" id="KW-0460">Magnesium</keyword>
<dbReference type="Proteomes" id="UP000694941">
    <property type="component" value="Unplaced"/>
</dbReference>
<accession>A0ABM1C3A5</accession>
<name>A0ABM1C3A5_LIMPO</name>
<proteinExistence type="predicted"/>
<dbReference type="Gene3D" id="3.40.120.10">
    <property type="entry name" value="Alpha-D-Glucose-1,6-Bisphosphate, subunit A, domain 3"/>
    <property type="match status" value="1"/>
</dbReference>
<dbReference type="InterPro" id="IPR005846">
    <property type="entry name" value="A-D-PHexomutase_a/b/a-III"/>
</dbReference>
<evidence type="ECO:0000256" key="2">
    <source>
        <dbReference type="ARBA" id="ARBA00022842"/>
    </source>
</evidence>
<reference evidence="6" key="1">
    <citation type="submission" date="2025-08" db="UniProtKB">
        <authorList>
            <consortium name="RefSeq"/>
        </authorList>
    </citation>
    <scope>IDENTIFICATION</scope>
    <source>
        <tissue evidence="6">Muscle</tissue>
    </source>
</reference>
<organism evidence="5 6">
    <name type="scientific">Limulus polyphemus</name>
    <name type="common">Atlantic horseshoe crab</name>
    <dbReference type="NCBI Taxonomy" id="6850"/>
    <lineage>
        <taxon>Eukaryota</taxon>
        <taxon>Metazoa</taxon>
        <taxon>Ecdysozoa</taxon>
        <taxon>Arthropoda</taxon>
        <taxon>Chelicerata</taxon>
        <taxon>Merostomata</taxon>
        <taxon>Xiphosura</taxon>
        <taxon>Limulidae</taxon>
        <taxon>Limulus</taxon>
    </lineage>
</organism>
<dbReference type="RefSeq" id="XP_013793418.2">
    <property type="nucleotide sequence ID" value="XM_013937964.2"/>
</dbReference>
<dbReference type="SUPFAM" id="SSF53738">
    <property type="entry name" value="Phosphoglucomutase, first 3 domains"/>
    <property type="match status" value="1"/>
</dbReference>
<sequence>MISSTVSSKILKAIAKQEGFNFVETLTGFKWMGNKAWELMNEGKTVLLAFEEAIGYMCGTTVLDKDGVGAAMQLAQLAAYLETQGKSLRQHLDFIYNEYGYHVSNNSYFICHHQPTIEAMFHRLRNFNGPETYPDNLDSYVIQGVRDLTTGYDSTEPDKKAVSSNSFTFVLS</sequence>
<evidence type="ECO:0000256" key="3">
    <source>
        <dbReference type="ARBA" id="ARBA00023235"/>
    </source>
</evidence>
<dbReference type="PANTHER" id="PTHR45745:SF1">
    <property type="entry name" value="PHOSPHOGLUCOMUTASE 2B-RELATED"/>
    <property type="match status" value="1"/>
</dbReference>
<keyword evidence="3" id="KW-0413">Isomerase</keyword>
<evidence type="ECO:0000313" key="6">
    <source>
        <dbReference type="RefSeq" id="XP_013793418.2"/>
    </source>
</evidence>
<keyword evidence="1" id="KW-0479">Metal-binding</keyword>
<keyword evidence="5" id="KW-1185">Reference proteome</keyword>
<evidence type="ECO:0000256" key="1">
    <source>
        <dbReference type="ARBA" id="ARBA00022723"/>
    </source>
</evidence>
<gene>
    <name evidence="6" type="primary">LOC106477389</name>
</gene>